<proteinExistence type="predicted"/>
<organism evidence="1 5">
    <name type="scientific">Methanosarcina mazei</name>
    <name type="common">Methanosarcina frisia</name>
    <dbReference type="NCBI Taxonomy" id="2209"/>
    <lineage>
        <taxon>Archaea</taxon>
        <taxon>Methanobacteriati</taxon>
        <taxon>Methanobacteriota</taxon>
        <taxon>Stenosarchaea group</taxon>
        <taxon>Methanomicrobia</taxon>
        <taxon>Methanosarcinales</taxon>
        <taxon>Methanosarcinaceae</taxon>
        <taxon>Methanosarcina</taxon>
    </lineage>
</organism>
<dbReference type="EMBL" id="CP042908">
    <property type="protein sequence ID" value="QIB91290.1"/>
    <property type="molecule type" value="Genomic_DNA"/>
</dbReference>
<evidence type="ECO:0000313" key="2">
    <source>
        <dbReference type="EMBL" id="KKH56844.1"/>
    </source>
</evidence>
<evidence type="ECO:0000313" key="5">
    <source>
        <dbReference type="Proteomes" id="UP000034672"/>
    </source>
</evidence>
<evidence type="ECO:0000313" key="3">
    <source>
        <dbReference type="EMBL" id="QIB91290.1"/>
    </source>
</evidence>
<accession>A0A0F8PQ02</accession>
<sequence>MSRFEYCYLTTGESYEDMHTLKLKGQSTALTGKLLSDVLDQLGKEGWEMVGFDSQESEHFIFFKRELRDNDGGYIRNKG</sequence>
<evidence type="ECO:0008006" key="7">
    <source>
        <dbReference type="Google" id="ProtNLM"/>
    </source>
</evidence>
<dbReference type="Proteomes" id="UP000467371">
    <property type="component" value="Chromosome"/>
</dbReference>
<name>A0A0F8PQ02_METMZ</name>
<dbReference type="EMBL" id="JJQI01000069">
    <property type="protein sequence ID" value="KKH38954.1"/>
    <property type="molecule type" value="Genomic_DNA"/>
</dbReference>
<reference evidence="3 6" key="2">
    <citation type="journal article" date="2020" name="Environ. Microbiol. Rep.">
        <title>Redox cycling of Fe(II) and Fe(III) in magnetite accelerates aceticlastic methanogenesis by Methanosarcina mazei.</title>
        <authorList>
            <person name="Wang H."/>
            <person name="Byrne J.M."/>
            <person name="Liu P."/>
            <person name="Liu J."/>
            <person name="Dong X."/>
            <person name="Lu Y."/>
        </authorList>
    </citation>
    <scope>NUCLEOTIDE SEQUENCE [LARGE SCALE GENOMIC DNA]</scope>
    <source>
        <strain evidence="3">Zm-15</strain>
        <strain evidence="6">zm-15</strain>
    </source>
</reference>
<dbReference type="Proteomes" id="UP000034672">
    <property type="component" value="Unassembled WGS sequence"/>
</dbReference>
<dbReference type="AlphaFoldDB" id="A0A0F8PQ02"/>
<gene>
    <name evidence="1" type="ORF">DU71_01210</name>
    <name evidence="2" type="ORF">DU72_01550</name>
    <name evidence="3" type="ORF">FQU78_09790</name>
</gene>
<reference evidence="4 5" key="1">
    <citation type="journal article" date="2015" name="ISME J.">
        <title>Genomic and phenotypic differentiation among Methanosarcina mazei populations from Columbia River sediment.</title>
        <authorList>
            <person name="Youngblut N.D."/>
            <person name="Wirth J.S."/>
            <person name="Henriksen J.R."/>
            <person name="Smith M."/>
            <person name="Simon H."/>
            <person name="Metcalf W.W."/>
            <person name="Whitaker R.J."/>
        </authorList>
    </citation>
    <scope>NUCLEOTIDE SEQUENCE [LARGE SCALE GENOMIC DNA]</scope>
    <source>
        <strain evidence="1 5">1.H.A.1A.4</strain>
        <strain evidence="2 4">1.H.A.2.1</strain>
    </source>
</reference>
<dbReference type="PATRIC" id="fig|2209.52.peg.263"/>
<dbReference type="RefSeq" id="WP_048048820.1">
    <property type="nucleotide sequence ID" value="NZ_CP042908.1"/>
</dbReference>
<evidence type="ECO:0000313" key="1">
    <source>
        <dbReference type="EMBL" id="KKH38954.1"/>
    </source>
</evidence>
<dbReference type="Proteomes" id="UP000034259">
    <property type="component" value="Unassembled WGS sequence"/>
</dbReference>
<evidence type="ECO:0000313" key="6">
    <source>
        <dbReference type="Proteomes" id="UP000467371"/>
    </source>
</evidence>
<evidence type="ECO:0000313" key="4">
    <source>
        <dbReference type="Proteomes" id="UP000034259"/>
    </source>
</evidence>
<dbReference type="GeneID" id="44087432"/>
<dbReference type="EMBL" id="JJQK01000002">
    <property type="protein sequence ID" value="KKH56844.1"/>
    <property type="molecule type" value="Genomic_DNA"/>
</dbReference>
<protein>
    <recommendedName>
        <fullName evidence="7">DUF4177 domain-containing protein</fullName>
    </recommendedName>
</protein>